<evidence type="ECO:0000313" key="3">
    <source>
        <dbReference type="Proteomes" id="UP000011632"/>
    </source>
</evidence>
<feature type="transmembrane region" description="Helical" evidence="1">
    <location>
        <begin position="46"/>
        <end position="68"/>
    </location>
</feature>
<keyword evidence="1" id="KW-0812">Transmembrane</keyword>
<protein>
    <submittedName>
        <fullName evidence="2">Uncharacterized protein</fullName>
    </submittedName>
</protein>
<dbReference type="RefSeq" id="WP_006432393.1">
    <property type="nucleotide sequence ID" value="NZ_AOID01000049.1"/>
</dbReference>
<dbReference type="EMBL" id="AOID01000049">
    <property type="protein sequence ID" value="ELY64689.1"/>
    <property type="molecule type" value="Genomic_DNA"/>
</dbReference>
<dbReference type="OrthoDB" id="166012at2157"/>
<evidence type="ECO:0000313" key="2">
    <source>
        <dbReference type="EMBL" id="ELY64689.1"/>
    </source>
</evidence>
<dbReference type="STRING" id="1227496.C489_16520"/>
<evidence type="ECO:0000256" key="1">
    <source>
        <dbReference type="SAM" id="Phobius"/>
    </source>
</evidence>
<accession>L9XSB2</accession>
<name>L9XSB2_9EURY</name>
<dbReference type="Proteomes" id="UP000011632">
    <property type="component" value="Unassembled WGS sequence"/>
</dbReference>
<keyword evidence="1" id="KW-1133">Transmembrane helix</keyword>
<proteinExistence type="predicted"/>
<comment type="caution">
    <text evidence="2">The sequence shown here is derived from an EMBL/GenBank/DDBJ whole genome shotgun (WGS) entry which is preliminary data.</text>
</comment>
<gene>
    <name evidence="2" type="ORF">C489_16520</name>
</gene>
<reference evidence="2 3" key="1">
    <citation type="journal article" date="2014" name="PLoS Genet.">
        <title>Phylogenetically driven sequencing of extremely halophilic archaea reveals strategies for static and dynamic osmo-response.</title>
        <authorList>
            <person name="Becker E.A."/>
            <person name="Seitzer P.M."/>
            <person name="Tritt A."/>
            <person name="Larsen D."/>
            <person name="Krusor M."/>
            <person name="Yao A.I."/>
            <person name="Wu D."/>
            <person name="Madern D."/>
            <person name="Eisen J.A."/>
            <person name="Darling A.E."/>
            <person name="Facciotti M.T."/>
        </authorList>
    </citation>
    <scope>NUCLEOTIDE SEQUENCE [LARGE SCALE GENOMIC DNA]</scope>
    <source>
        <strain evidence="2 3">JCM 10478</strain>
    </source>
</reference>
<sequence length="88" mass="9412">MAAFSPEPTDSGFELANWLFGRLVVLVGLTEFVAIGIQFGIPFGSIWGIAAGIVVNLVGFWIAIQLVFESVVVLVETSLEDETGEVNP</sequence>
<dbReference type="PATRIC" id="fig|1227496.3.peg.3331"/>
<dbReference type="AlphaFoldDB" id="L9XSB2"/>
<keyword evidence="3" id="KW-1185">Reference proteome</keyword>
<feature type="transmembrane region" description="Helical" evidence="1">
    <location>
        <begin position="20"/>
        <end position="39"/>
    </location>
</feature>
<keyword evidence="1" id="KW-0472">Membrane</keyword>
<organism evidence="2 3">
    <name type="scientific">Natrinema versiforme JCM 10478</name>
    <dbReference type="NCBI Taxonomy" id="1227496"/>
    <lineage>
        <taxon>Archaea</taxon>
        <taxon>Methanobacteriati</taxon>
        <taxon>Methanobacteriota</taxon>
        <taxon>Stenosarchaea group</taxon>
        <taxon>Halobacteria</taxon>
        <taxon>Halobacteriales</taxon>
        <taxon>Natrialbaceae</taxon>
        <taxon>Natrinema</taxon>
    </lineage>
</organism>